<organism evidence="13 14">
    <name type="scientific">Chloropicon primus</name>
    <dbReference type="NCBI Taxonomy" id="1764295"/>
    <lineage>
        <taxon>Eukaryota</taxon>
        <taxon>Viridiplantae</taxon>
        <taxon>Chlorophyta</taxon>
        <taxon>Chloropicophyceae</taxon>
        <taxon>Chloropicales</taxon>
        <taxon>Chloropicaceae</taxon>
        <taxon>Chloropicon</taxon>
    </lineage>
</organism>
<dbReference type="Proteomes" id="UP000316726">
    <property type="component" value="Chromosome 6"/>
</dbReference>
<dbReference type="STRING" id="1764295.A0A5B8MRZ8"/>
<dbReference type="EC" id="2.3.1.286" evidence="6"/>
<name>A0A5B8MRZ8_9CHLO</name>
<sequence>MKEKGEGEEARGPTVAELFESESESEGDGGMEEFLMNMLNLKLGSPREEEEDLSATPLLTSFDLDGVAEYIQRGECKNVIVLAGAGISVSAGIPDFRSPGSGLYSKLAEYGLPHPEAIFELDFFRNNPDPFYTLAQELFPGNRYHPTPAHYFIKLLHEKGILLRCFTQNIDSLETQAGLPREKLVAAHGNFDSATCIDTGKKVPIDEVERAIFDDSFGWKSLGKKHGGLVKPDIVFFGEQLPSQFFKLAEEDFPKCDLLIVMGTSLVVQPFASLIGRVSSKVPRLLINREKVGVYNKSKSYAPGIGQYGFRFDKNNYRDALFLGDCDKGVEELSDLLGWAVDLRTLIESR</sequence>
<comment type="cofactor">
    <cofactor evidence="9">
        <name>Zn(2+)</name>
        <dbReference type="ChEBI" id="CHEBI:29105"/>
    </cofactor>
    <text evidence="9">Binds 1 zinc ion per subunit.</text>
</comment>
<accession>A0A5B8MRZ8</accession>
<keyword evidence="14" id="KW-1185">Reference proteome</keyword>
<dbReference type="SUPFAM" id="SSF52467">
    <property type="entry name" value="DHS-like NAD/FAD-binding domain"/>
    <property type="match status" value="1"/>
</dbReference>
<dbReference type="InterPro" id="IPR003000">
    <property type="entry name" value="Sirtuin"/>
</dbReference>
<feature type="active site" description="Proton acceptor" evidence="7">
    <location>
        <position position="188"/>
    </location>
</feature>
<evidence type="ECO:0000256" key="4">
    <source>
        <dbReference type="ARBA" id="ARBA00022833"/>
    </source>
</evidence>
<dbReference type="PIRSF" id="PIRSF037938">
    <property type="entry name" value="SIR2_euk"/>
    <property type="match status" value="1"/>
</dbReference>
<dbReference type="Gene3D" id="3.30.1600.10">
    <property type="entry name" value="SIR2/SIRT2 'Small Domain"/>
    <property type="match status" value="1"/>
</dbReference>
<reference evidence="13 14" key="1">
    <citation type="submission" date="2018-07" db="EMBL/GenBank/DDBJ databases">
        <title>The complete nuclear genome of the prasinophyte Chloropicon primus (CCMP1205).</title>
        <authorList>
            <person name="Pombert J.-F."/>
            <person name="Otis C."/>
            <person name="Turmel M."/>
            <person name="Lemieux C."/>
        </authorList>
    </citation>
    <scope>NUCLEOTIDE SEQUENCE [LARGE SCALE GENOMIC DNA]</scope>
    <source>
        <strain evidence="13 14">CCMP1205</strain>
    </source>
</reference>
<evidence type="ECO:0000256" key="8">
    <source>
        <dbReference type="PIRSR" id="PIRSR037938-2"/>
    </source>
</evidence>
<dbReference type="Pfam" id="PF02146">
    <property type="entry name" value="SIR2"/>
    <property type="match status" value="1"/>
</dbReference>
<evidence type="ECO:0000256" key="5">
    <source>
        <dbReference type="ARBA" id="ARBA00023027"/>
    </source>
</evidence>
<proteinExistence type="inferred from homology"/>
<keyword evidence="4 6" id="KW-0862">Zinc</keyword>
<evidence type="ECO:0000256" key="7">
    <source>
        <dbReference type="PIRSR" id="PIRSR037938-1"/>
    </source>
</evidence>
<dbReference type="OrthoDB" id="424302at2759"/>
<feature type="domain" description="Deacetylase sirtuin-type" evidence="12">
    <location>
        <begin position="57"/>
        <end position="340"/>
    </location>
</feature>
<keyword evidence="2 6" id="KW-0808">Transferase</keyword>
<evidence type="ECO:0000313" key="14">
    <source>
        <dbReference type="Proteomes" id="UP000316726"/>
    </source>
</evidence>
<dbReference type="EMBL" id="CP031039">
    <property type="protein sequence ID" value="QDZ22052.1"/>
    <property type="molecule type" value="Genomic_DNA"/>
</dbReference>
<dbReference type="Gene3D" id="3.40.50.1220">
    <property type="entry name" value="TPP-binding domain"/>
    <property type="match status" value="1"/>
</dbReference>
<feature type="compositionally biased region" description="Acidic residues" evidence="11">
    <location>
        <begin position="19"/>
        <end position="29"/>
    </location>
</feature>
<dbReference type="GO" id="GO:0008270">
    <property type="term" value="F:zinc ion binding"/>
    <property type="evidence" value="ECO:0007669"/>
    <property type="project" value="UniProtKB-UniRule"/>
</dbReference>
<evidence type="ECO:0000256" key="1">
    <source>
        <dbReference type="ARBA" id="ARBA00006924"/>
    </source>
</evidence>
<feature type="binding site" evidence="8">
    <location>
        <begin position="264"/>
        <end position="265"/>
    </location>
    <ligand>
        <name>NAD(+)</name>
        <dbReference type="ChEBI" id="CHEBI:57540"/>
    </ligand>
</feature>
<feature type="binding site" evidence="9">
    <location>
        <position position="196"/>
    </location>
    <ligand>
        <name>Zn(2+)</name>
        <dbReference type="ChEBI" id="CHEBI:29105"/>
    </ligand>
</feature>
<dbReference type="InterPro" id="IPR017328">
    <property type="entry name" value="Sirtuin_class_I"/>
</dbReference>
<feature type="binding site" evidence="8">
    <location>
        <begin position="95"/>
        <end position="97"/>
    </location>
    <ligand>
        <name>NAD(+)</name>
        <dbReference type="ChEBI" id="CHEBI:57540"/>
    </ligand>
</feature>
<feature type="compositionally biased region" description="Basic and acidic residues" evidence="11">
    <location>
        <begin position="1"/>
        <end position="11"/>
    </location>
</feature>
<comment type="similarity">
    <text evidence="1 6">Belongs to the sirtuin family. Class I subfamily.</text>
</comment>
<feature type="binding site" evidence="8">
    <location>
        <begin position="288"/>
        <end position="290"/>
    </location>
    <ligand>
        <name>NAD(+)</name>
        <dbReference type="ChEBI" id="CHEBI:57540"/>
    </ligand>
</feature>
<dbReference type="InterPro" id="IPR029035">
    <property type="entry name" value="DHS-like_NAD/FAD-binding_dom"/>
</dbReference>
<evidence type="ECO:0000256" key="3">
    <source>
        <dbReference type="ARBA" id="ARBA00022723"/>
    </source>
</evidence>
<evidence type="ECO:0000256" key="9">
    <source>
        <dbReference type="PIRSR" id="PIRSR037938-3"/>
    </source>
</evidence>
<dbReference type="InterPro" id="IPR026590">
    <property type="entry name" value="Ssirtuin_cat_dom"/>
</dbReference>
<dbReference type="PROSITE" id="PS50305">
    <property type="entry name" value="SIRTUIN"/>
    <property type="match status" value="1"/>
</dbReference>
<evidence type="ECO:0000256" key="11">
    <source>
        <dbReference type="SAM" id="MobiDB-lite"/>
    </source>
</evidence>
<dbReference type="GO" id="GO:0070403">
    <property type="term" value="F:NAD+ binding"/>
    <property type="evidence" value="ECO:0007669"/>
    <property type="project" value="UniProtKB-UniRule"/>
</dbReference>
<comment type="caution">
    <text evidence="10">Lacks conserved residue(s) required for the propagation of feature annotation.</text>
</comment>
<keyword evidence="5 6" id="KW-0520">NAD</keyword>
<dbReference type="InterPro" id="IPR050134">
    <property type="entry name" value="NAD-dep_sirtuin_deacylases"/>
</dbReference>
<dbReference type="InterPro" id="IPR026591">
    <property type="entry name" value="Sirtuin_cat_small_dom_sf"/>
</dbReference>
<evidence type="ECO:0000256" key="2">
    <source>
        <dbReference type="ARBA" id="ARBA00022679"/>
    </source>
</evidence>
<dbReference type="GO" id="GO:0017136">
    <property type="term" value="F:histone deacetylase activity, NAD-dependent"/>
    <property type="evidence" value="ECO:0007669"/>
    <property type="project" value="InterPro"/>
</dbReference>
<feature type="binding site" evidence="8">
    <location>
        <begin position="168"/>
        <end position="171"/>
    </location>
    <ligand>
        <name>NAD(+)</name>
        <dbReference type="ChEBI" id="CHEBI:57540"/>
    </ligand>
</feature>
<comment type="catalytic activity">
    <reaction evidence="6">
        <text>N(6)-acetyl-L-lysyl-[protein] + NAD(+) + H2O = 2''-O-acetyl-ADP-D-ribose + nicotinamide + L-lysyl-[protein]</text>
        <dbReference type="Rhea" id="RHEA:43636"/>
        <dbReference type="Rhea" id="RHEA-COMP:9752"/>
        <dbReference type="Rhea" id="RHEA-COMP:10731"/>
        <dbReference type="ChEBI" id="CHEBI:15377"/>
        <dbReference type="ChEBI" id="CHEBI:17154"/>
        <dbReference type="ChEBI" id="CHEBI:29969"/>
        <dbReference type="ChEBI" id="CHEBI:57540"/>
        <dbReference type="ChEBI" id="CHEBI:61930"/>
        <dbReference type="ChEBI" id="CHEBI:83767"/>
        <dbReference type="EC" id="2.3.1.286"/>
    </reaction>
</comment>
<dbReference type="GO" id="GO:0005634">
    <property type="term" value="C:nucleus"/>
    <property type="evidence" value="ECO:0007669"/>
    <property type="project" value="TreeGrafter"/>
</dbReference>
<evidence type="ECO:0000313" key="13">
    <source>
        <dbReference type="EMBL" id="QDZ22052.1"/>
    </source>
</evidence>
<dbReference type="PANTHER" id="PTHR11085">
    <property type="entry name" value="NAD-DEPENDENT PROTEIN DEACYLASE SIRTUIN-5, MITOCHONDRIAL-RELATED"/>
    <property type="match status" value="1"/>
</dbReference>
<protein>
    <recommendedName>
        <fullName evidence="6">NAD-dependent protein deacetylase</fullName>
        <ecNumber evidence="6">2.3.1.286</ecNumber>
    </recommendedName>
</protein>
<feature type="region of interest" description="Disordered" evidence="11">
    <location>
        <begin position="1"/>
        <end position="29"/>
    </location>
</feature>
<evidence type="ECO:0000256" key="6">
    <source>
        <dbReference type="PIRNR" id="PIRNR037938"/>
    </source>
</evidence>
<evidence type="ECO:0000256" key="10">
    <source>
        <dbReference type="PROSITE-ProRule" id="PRU00236"/>
    </source>
</evidence>
<keyword evidence="3 6" id="KW-0479">Metal-binding</keyword>
<dbReference type="CDD" id="cd01408">
    <property type="entry name" value="SIRT1"/>
    <property type="match status" value="1"/>
</dbReference>
<dbReference type="PANTHER" id="PTHR11085:SF6">
    <property type="entry name" value="NAD-DEPENDENT PROTEIN DEACETYLASE SIRTUIN-2"/>
    <property type="match status" value="1"/>
</dbReference>
<evidence type="ECO:0000259" key="12">
    <source>
        <dbReference type="PROSITE" id="PS50305"/>
    </source>
</evidence>
<gene>
    <name evidence="13" type="ORF">A3770_06p45700</name>
</gene>
<feature type="binding site" evidence="8">
    <location>
        <position position="326"/>
    </location>
    <ligand>
        <name>NAD(+)</name>
        <dbReference type="ChEBI" id="CHEBI:57540"/>
    </ligand>
</feature>
<dbReference type="AlphaFoldDB" id="A0A5B8MRZ8"/>